<accession>A0A843TLH0</accession>
<protein>
    <submittedName>
        <fullName evidence="1">Uncharacterized protein</fullName>
    </submittedName>
</protein>
<proteinExistence type="predicted"/>
<gene>
    <name evidence="1" type="ORF">Taro_002414</name>
</gene>
<sequence length="164" mass="17398">MPSRLRTLLSRGRLLPWPWPSPLTSPAVVAITVAAAVDIATTASLRPMTSAPLPLAAGMTDGLCITITYGELIYTSSIRPIIWYAPKKGHVYGFGHSLGTDRVISSCLSSISHVTSPFTTPTAPGGSSRAAPTMTPTQFREIVNETISQNILHIASQIVSQTLA</sequence>
<dbReference type="EMBL" id="NMUH01000057">
    <property type="protein sequence ID" value="MQL70110.1"/>
    <property type="molecule type" value="Genomic_DNA"/>
</dbReference>
<dbReference type="AlphaFoldDB" id="A0A843TLH0"/>
<organism evidence="1 2">
    <name type="scientific">Colocasia esculenta</name>
    <name type="common">Wild taro</name>
    <name type="synonym">Arum esculentum</name>
    <dbReference type="NCBI Taxonomy" id="4460"/>
    <lineage>
        <taxon>Eukaryota</taxon>
        <taxon>Viridiplantae</taxon>
        <taxon>Streptophyta</taxon>
        <taxon>Embryophyta</taxon>
        <taxon>Tracheophyta</taxon>
        <taxon>Spermatophyta</taxon>
        <taxon>Magnoliopsida</taxon>
        <taxon>Liliopsida</taxon>
        <taxon>Araceae</taxon>
        <taxon>Aroideae</taxon>
        <taxon>Colocasieae</taxon>
        <taxon>Colocasia</taxon>
    </lineage>
</organism>
<name>A0A843TLH0_COLES</name>
<evidence type="ECO:0000313" key="1">
    <source>
        <dbReference type="EMBL" id="MQL70110.1"/>
    </source>
</evidence>
<dbReference type="Proteomes" id="UP000652761">
    <property type="component" value="Unassembled WGS sequence"/>
</dbReference>
<evidence type="ECO:0000313" key="2">
    <source>
        <dbReference type="Proteomes" id="UP000652761"/>
    </source>
</evidence>
<comment type="caution">
    <text evidence="1">The sequence shown here is derived from an EMBL/GenBank/DDBJ whole genome shotgun (WGS) entry which is preliminary data.</text>
</comment>
<keyword evidence="2" id="KW-1185">Reference proteome</keyword>
<reference evidence="1" key="1">
    <citation type="submission" date="2017-07" db="EMBL/GenBank/DDBJ databases">
        <title>Taro Niue Genome Assembly and Annotation.</title>
        <authorList>
            <person name="Atibalentja N."/>
            <person name="Keating K."/>
            <person name="Fields C.J."/>
        </authorList>
    </citation>
    <scope>NUCLEOTIDE SEQUENCE</scope>
    <source>
        <strain evidence="1">Niue_2</strain>
        <tissue evidence="1">Leaf</tissue>
    </source>
</reference>